<name>A0A419WQP5_9EURY</name>
<dbReference type="OrthoDB" id="169406at2157"/>
<gene>
    <name evidence="2" type="ORF">ATJ93_0792</name>
</gene>
<sequence length="148" mass="14985">MTRSISVPTSASLVGSVALAAAGVAVNTVLNSPSRLVPALLLLAVGIAGVTNAAREYGVDRLRIAAKRWWALAFVAFLPYALATAPKSDAAAAAGDAFAGPVVGLALESIVGALVCCAVALTVLYGFARYGIHPGRPSPEARLLADDE</sequence>
<evidence type="ECO:0000313" key="3">
    <source>
        <dbReference type="Proteomes" id="UP000283805"/>
    </source>
</evidence>
<dbReference type="EMBL" id="RAPO01000001">
    <property type="protein sequence ID" value="RKD97800.1"/>
    <property type="molecule type" value="Genomic_DNA"/>
</dbReference>
<keyword evidence="1" id="KW-1133">Transmembrane helix</keyword>
<dbReference type="AlphaFoldDB" id="A0A419WQP5"/>
<feature type="transmembrane region" description="Helical" evidence="1">
    <location>
        <begin position="103"/>
        <end position="128"/>
    </location>
</feature>
<keyword evidence="3" id="KW-1185">Reference proteome</keyword>
<dbReference type="RefSeq" id="WP_120243292.1">
    <property type="nucleotide sequence ID" value="NZ_RAPO01000001.1"/>
</dbReference>
<keyword evidence="1" id="KW-0472">Membrane</keyword>
<evidence type="ECO:0000313" key="2">
    <source>
        <dbReference type="EMBL" id="RKD97800.1"/>
    </source>
</evidence>
<protein>
    <submittedName>
        <fullName evidence="2">Uncharacterized protein</fullName>
    </submittedName>
</protein>
<evidence type="ECO:0000256" key="1">
    <source>
        <dbReference type="SAM" id="Phobius"/>
    </source>
</evidence>
<keyword evidence="1" id="KW-0812">Transmembrane</keyword>
<organism evidence="2 3">
    <name type="scientific">Halopiger aswanensis</name>
    <dbReference type="NCBI Taxonomy" id="148449"/>
    <lineage>
        <taxon>Archaea</taxon>
        <taxon>Methanobacteriati</taxon>
        <taxon>Methanobacteriota</taxon>
        <taxon>Stenosarchaea group</taxon>
        <taxon>Halobacteria</taxon>
        <taxon>Halobacteriales</taxon>
        <taxon>Natrialbaceae</taxon>
        <taxon>Halopiger</taxon>
    </lineage>
</organism>
<proteinExistence type="predicted"/>
<reference evidence="2 3" key="1">
    <citation type="submission" date="2018-09" db="EMBL/GenBank/DDBJ databases">
        <title>Genomic Encyclopedia of Archaeal and Bacterial Type Strains, Phase II (KMG-II): from individual species to whole genera.</title>
        <authorList>
            <person name="Goeker M."/>
        </authorList>
    </citation>
    <scope>NUCLEOTIDE SEQUENCE [LARGE SCALE GENOMIC DNA]</scope>
    <source>
        <strain evidence="2 3">DSM 13151</strain>
    </source>
</reference>
<accession>A0A419WQP5</accession>
<feature type="transmembrane region" description="Helical" evidence="1">
    <location>
        <begin position="66"/>
        <end position="83"/>
    </location>
</feature>
<feature type="transmembrane region" description="Helical" evidence="1">
    <location>
        <begin position="36"/>
        <end position="54"/>
    </location>
</feature>
<dbReference type="Proteomes" id="UP000283805">
    <property type="component" value="Unassembled WGS sequence"/>
</dbReference>
<comment type="caution">
    <text evidence="2">The sequence shown here is derived from an EMBL/GenBank/DDBJ whole genome shotgun (WGS) entry which is preliminary data.</text>
</comment>